<keyword evidence="1" id="KW-0808">Transferase</keyword>
<protein>
    <submittedName>
        <fullName evidence="1">DNA polymerase III subunit delta</fullName>
        <ecNumber evidence="1">2.7.7.7</ecNumber>
    </submittedName>
</protein>
<dbReference type="Proteomes" id="UP001631969">
    <property type="component" value="Unassembled WGS sequence"/>
</dbReference>
<organism evidence="1 2">
    <name type="scientific">Paenibacillus mesotrionivorans</name>
    <dbReference type="NCBI Taxonomy" id="3160968"/>
    <lineage>
        <taxon>Bacteria</taxon>
        <taxon>Bacillati</taxon>
        <taxon>Bacillota</taxon>
        <taxon>Bacilli</taxon>
        <taxon>Bacillales</taxon>
        <taxon>Paenibacillaceae</taxon>
        <taxon>Paenibacillus</taxon>
    </lineage>
</organism>
<keyword evidence="1" id="KW-0548">Nucleotidyltransferase</keyword>
<dbReference type="EC" id="2.7.7.7" evidence="1"/>
<gene>
    <name evidence="1" type="primary">holB</name>
    <name evidence="1" type="ORF">ACI1P1_27780</name>
</gene>
<evidence type="ECO:0000313" key="2">
    <source>
        <dbReference type="Proteomes" id="UP001631969"/>
    </source>
</evidence>
<evidence type="ECO:0000313" key="1">
    <source>
        <dbReference type="EMBL" id="MFM9332103.1"/>
    </source>
</evidence>
<dbReference type="EMBL" id="JBJURJ010000026">
    <property type="protein sequence ID" value="MFM9332103.1"/>
    <property type="molecule type" value="Genomic_DNA"/>
</dbReference>
<name>A0ACC7P546_9BACL</name>
<reference evidence="1" key="1">
    <citation type="submission" date="2024-12" db="EMBL/GenBank/DDBJ databases">
        <authorList>
            <person name="Wu N."/>
        </authorList>
    </citation>
    <scope>NUCLEOTIDE SEQUENCE</scope>
    <source>
        <strain evidence="1">P15</strain>
    </source>
</reference>
<sequence length="329" mass="36824">MSFDSIPGQFRAKRMLVNSLRTGKLSHAYIFSGPSGSGKKEMAVTLAQAVFCTAREDDACGDCVECRKVAHGNHPNLILIEPEGASVKIDQIRELQRELGYRLSGGAKKIYVIEQADRMTVQAANSLLKFLEEPGTDIMAILITENGHALLPTIQSRAQWIPFVPLAAPEIVEVLHRREGLPLELVLPAAHVAGGVEAAREFIQSKEFAEARNVMIQLAKEALFRFPHVLITAQQAVFKSDMADRLPLILDLWLLLLKDMLHLQNGRREDVVFADQTDWTYKEAMRLPLRYWVHAMELLIELQKKLRTTANAQLALEQAIIGMQDRPAS</sequence>
<comment type="caution">
    <text evidence="1">The sequence shown here is derived from an EMBL/GenBank/DDBJ whole genome shotgun (WGS) entry which is preliminary data.</text>
</comment>
<proteinExistence type="predicted"/>
<accession>A0ACC7P546</accession>
<keyword evidence="2" id="KW-1185">Reference proteome</keyword>